<evidence type="ECO:0000313" key="1">
    <source>
        <dbReference type="EMBL" id="KNY25496.1"/>
    </source>
</evidence>
<name>A0A0L6JI15_9FIRM</name>
<gene>
    <name evidence="1" type="ORF">Bccel_0756</name>
</gene>
<comment type="caution">
    <text evidence="1">The sequence shown here is derived from an EMBL/GenBank/DDBJ whole genome shotgun (WGS) entry which is preliminary data.</text>
</comment>
<dbReference type="RefSeq" id="WP_036943131.1">
    <property type="nucleotide sequence ID" value="NZ_JQKC01000020.1"/>
</dbReference>
<organism evidence="1 2">
    <name type="scientific">Pseudobacteroides cellulosolvens ATCC 35603 = DSM 2933</name>
    <dbReference type="NCBI Taxonomy" id="398512"/>
    <lineage>
        <taxon>Bacteria</taxon>
        <taxon>Bacillati</taxon>
        <taxon>Bacillota</taxon>
        <taxon>Clostridia</taxon>
        <taxon>Eubacteriales</taxon>
        <taxon>Oscillospiraceae</taxon>
        <taxon>Pseudobacteroides</taxon>
    </lineage>
</organism>
<protein>
    <submittedName>
        <fullName evidence="1">Uncharacterized protein</fullName>
    </submittedName>
</protein>
<dbReference type="EMBL" id="LGTC01000001">
    <property type="protein sequence ID" value="KNY25496.1"/>
    <property type="molecule type" value="Genomic_DNA"/>
</dbReference>
<evidence type="ECO:0000313" key="2">
    <source>
        <dbReference type="Proteomes" id="UP000036923"/>
    </source>
</evidence>
<reference evidence="2" key="1">
    <citation type="submission" date="2015-07" db="EMBL/GenBank/DDBJ databases">
        <title>Near-Complete Genome Sequence of the Cellulolytic Bacterium Bacteroides (Pseudobacteroides) cellulosolvens ATCC 35603.</title>
        <authorList>
            <person name="Dassa B."/>
            <person name="Utturkar S.M."/>
            <person name="Klingeman D.M."/>
            <person name="Hurt R.A."/>
            <person name="Keller M."/>
            <person name="Xu J."/>
            <person name="Reddy Y.H.K."/>
            <person name="Borovok I."/>
            <person name="Grinberg I.R."/>
            <person name="Lamed R."/>
            <person name="Zhivin O."/>
            <person name="Bayer E.A."/>
            <person name="Brown S.D."/>
        </authorList>
    </citation>
    <scope>NUCLEOTIDE SEQUENCE [LARGE SCALE GENOMIC DNA]</scope>
    <source>
        <strain evidence="2">DSM 2933</strain>
    </source>
</reference>
<dbReference type="AlphaFoldDB" id="A0A0L6JI15"/>
<keyword evidence="2" id="KW-1185">Reference proteome</keyword>
<accession>A0A0L6JI15</accession>
<dbReference type="Proteomes" id="UP000036923">
    <property type="component" value="Unassembled WGS sequence"/>
</dbReference>
<sequence length="76" mass="9039">MSPFKFEYELAVKHARNKLDREYAQMFDNLIIQLSIEALIKTDITQQYYFFEDDGFYIDHGAEITVEEAMEEAKVH</sequence>
<proteinExistence type="predicted"/>